<dbReference type="AlphaFoldDB" id="A0A9N9KWD8"/>
<dbReference type="FunFam" id="1.20.1270.60:FF:000075">
    <property type="entry name" value="Related to IVY1-phospholipid-binding protein"/>
    <property type="match status" value="1"/>
</dbReference>
<dbReference type="PANTHER" id="PTHR38407:SF1">
    <property type="entry name" value="PROTEIN IVY1"/>
    <property type="match status" value="1"/>
</dbReference>
<evidence type="ECO:0000256" key="1">
    <source>
        <dbReference type="SAM" id="Coils"/>
    </source>
</evidence>
<keyword evidence="1" id="KW-0175">Coiled coil</keyword>
<dbReference type="InterPro" id="IPR037470">
    <property type="entry name" value="IVY1"/>
</dbReference>
<feature type="region of interest" description="Disordered" evidence="2">
    <location>
        <begin position="15"/>
        <end position="71"/>
    </location>
</feature>
<dbReference type="InterPro" id="IPR027267">
    <property type="entry name" value="AH/BAR_dom_sf"/>
</dbReference>
<evidence type="ECO:0008006" key="5">
    <source>
        <dbReference type="Google" id="ProtNLM"/>
    </source>
</evidence>
<dbReference type="GO" id="GO:0005543">
    <property type="term" value="F:phospholipid binding"/>
    <property type="evidence" value="ECO:0007669"/>
    <property type="project" value="InterPro"/>
</dbReference>
<evidence type="ECO:0000256" key="2">
    <source>
        <dbReference type="SAM" id="MobiDB-lite"/>
    </source>
</evidence>
<dbReference type="GO" id="GO:0000329">
    <property type="term" value="C:fungal-type vacuole membrane"/>
    <property type="evidence" value="ECO:0007669"/>
    <property type="project" value="InterPro"/>
</dbReference>
<feature type="compositionally biased region" description="Basic and acidic residues" evidence="2">
    <location>
        <begin position="414"/>
        <end position="424"/>
    </location>
</feature>
<feature type="compositionally biased region" description="Polar residues" evidence="2">
    <location>
        <begin position="388"/>
        <end position="401"/>
    </location>
</feature>
<feature type="coiled-coil region" evidence="1">
    <location>
        <begin position="182"/>
        <end position="216"/>
    </location>
</feature>
<protein>
    <recommendedName>
        <fullName evidence="5">Protein IVY1</fullName>
    </recommendedName>
</protein>
<feature type="compositionally biased region" description="Low complexity" evidence="2">
    <location>
        <begin position="15"/>
        <end position="28"/>
    </location>
</feature>
<feature type="compositionally biased region" description="Polar residues" evidence="2">
    <location>
        <begin position="499"/>
        <end position="515"/>
    </location>
</feature>
<dbReference type="Gene3D" id="1.20.1270.60">
    <property type="entry name" value="Arfaptin homology (AH) domain/BAR domain"/>
    <property type="match status" value="1"/>
</dbReference>
<proteinExistence type="predicted"/>
<comment type="caution">
    <text evidence="3">The sequence shown here is derived from an EMBL/GenBank/DDBJ whole genome shotgun (WGS) entry which is preliminary data.</text>
</comment>
<name>A0A9N9KWD8_9HELO</name>
<dbReference type="PANTHER" id="PTHR38407">
    <property type="entry name" value="PROTEIN IVY1"/>
    <property type="match status" value="1"/>
</dbReference>
<dbReference type="SUPFAM" id="SSF103657">
    <property type="entry name" value="BAR/IMD domain-like"/>
    <property type="match status" value="1"/>
</dbReference>
<feature type="compositionally biased region" description="Low complexity" evidence="2">
    <location>
        <begin position="488"/>
        <end position="498"/>
    </location>
</feature>
<evidence type="ECO:0000313" key="3">
    <source>
        <dbReference type="EMBL" id="CAG8954316.1"/>
    </source>
</evidence>
<gene>
    <name evidence="3" type="ORF">HYFRA_00005939</name>
</gene>
<dbReference type="EMBL" id="CAJVRL010000056">
    <property type="protein sequence ID" value="CAG8954316.1"/>
    <property type="molecule type" value="Genomic_DNA"/>
</dbReference>
<reference evidence="3" key="1">
    <citation type="submission" date="2021-07" db="EMBL/GenBank/DDBJ databases">
        <authorList>
            <person name="Durling M."/>
        </authorList>
    </citation>
    <scope>NUCLEOTIDE SEQUENCE</scope>
</reference>
<sequence>MSAAHVAAAAFPASNNNKPAMATISESRPPSPSALPPIPSSPTYSYASTSRPIPSTFNLPPPPPPQSPHAVLTKNDLEASQTAYSELLSSAKAYRLALAALSSSASTFGSALEACARLKEARSPSIQSSGSMSNSFTVHGSPGGSNCTADTLLAASGVHHLIANHQQILSETVYRNFEVPLLSELDQWRRRMEEEEERYQKEAKIMSRDIRKMEKEGLRLHGKRKRDVGAFREHLVKLTQKLDGLTSLHGGHARGLLREGQEMSLGIVECSAGLVRAEVDIFEALARKGWTGGGLDELLERGRDLFANEVDGNEHANSQSKIFSILPNKSILPDPHQDSHTSRPYLRANDHARSDSLLVDGQGYQSLAGAVSANDRKDSDMRSIFSEGGTNWSRTDSTGILNRSRGVRPFSPPPRDREPVKDCEDPLDLPKPLDLGLATPADMEDRIEEEDEHENVTSSGTLEAETVKDEDGESVNPEGSKGATARMSVSDDSAAVSSQDKWGSTNEAGAGTASD</sequence>
<dbReference type="GO" id="GO:0042144">
    <property type="term" value="P:vacuole fusion, non-autophagic"/>
    <property type="evidence" value="ECO:0007669"/>
    <property type="project" value="InterPro"/>
</dbReference>
<keyword evidence="4" id="KW-1185">Reference proteome</keyword>
<feature type="compositionally biased region" description="Low complexity" evidence="2">
    <location>
        <begin position="41"/>
        <end position="58"/>
    </location>
</feature>
<feature type="compositionally biased region" description="Pro residues" evidence="2">
    <location>
        <begin position="29"/>
        <end position="40"/>
    </location>
</feature>
<accession>A0A9N9KWD8</accession>
<organism evidence="3 4">
    <name type="scientific">Hymenoscyphus fraxineus</name>
    <dbReference type="NCBI Taxonomy" id="746836"/>
    <lineage>
        <taxon>Eukaryota</taxon>
        <taxon>Fungi</taxon>
        <taxon>Dikarya</taxon>
        <taxon>Ascomycota</taxon>
        <taxon>Pezizomycotina</taxon>
        <taxon>Leotiomycetes</taxon>
        <taxon>Helotiales</taxon>
        <taxon>Helotiaceae</taxon>
        <taxon>Hymenoscyphus</taxon>
    </lineage>
</organism>
<feature type="region of interest" description="Disordered" evidence="2">
    <location>
        <begin position="369"/>
        <end position="515"/>
    </location>
</feature>
<dbReference type="OrthoDB" id="5594612at2759"/>
<dbReference type="Proteomes" id="UP000696280">
    <property type="component" value="Unassembled WGS sequence"/>
</dbReference>
<evidence type="ECO:0000313" key="4">
    <source>
        <dbReference type="Proteomes" id="UP000696280"/>
    </source>
</evidence>